<dbReference type="Proteomes" id="UP001446871">
    <property type="component" value="Unassembled WGS sequence"/>
</dbReference>
<dbReference type="InterPro" id="IPR002403">
    <property type="entry name" value="Cyt_P450_E_grp-IV"/>
</dbReference>
<dbReference type="PANTHER" id="PTHR24305:SF112">
    <property type="entry name" value="L-ORNITHINE-N5-MONOOXYGENASE (EUROFUNG)"/>
    <property type="match status" value="1"/>
</dbReference>
<evidence type="ECO:0000256" key="7">
    <source>
        <dbReference type="ARBA" id="ARBA00022989"/>
    </source>
</evidence>
<keyword evidence="14" id="KW-1185">Reference proteome</keyword>
<keyword evidence="9 12" id="KW-0408">Iron</keyword>
<comment type="similarity">
    <text evidence="3 12">Belongs to the cytochrome P450 family.</text>
</comment>
<evidence type="ECO:0000256" key="6">
    <source>
        <dbReference type="ARBA" id="ARBA00022723"/>
    </source>
</evidence>
<dbReference type="Pfam" id="PF00067">
    <property type="entry name" value="p450"/>
    <property type="match status" value="2"/>
</dbReference>
<protein>
    <recommendedName>
        <fullName evidence="15">Cytochrome P450</fullName>
    </recommendedName>
</protein>
<evidence type="ECO:0000256" key="9">
    <source>
        <dbReference type="ARBA" id="ARBA00023004"/>
    </source>
</evidence>
<organism evidence="13 14">
    <name type="scientific">Apiospora saccharicola</name>
    <dbReference type="NCBI Taxonomy" id="335842"/>
    <lineage>
        <taxon>Eukaryota</taxon>
        <taxon>Fungi</taxon>
        <taxon>Dikarya</taxon>
        <taxon>Ascomycota</taxon>
        <taxon>Pezizomycotina</taxon>
        <taxon>Sordariomycetes</taxon>
        <taxon>Xylariomycetidae</taxon>
        <taxon>Amphisphaeriales</taxon>
        <taxon>Apiosporaceae</taxon>
        <taxon>Apiospora</taxon>
    </lineage>
</organism>
<keyword evidence="7" id="KW-1133">Transmembrane helix</keyword>
<proteinExistence type="inferred from homology"/>
<evidence type="ECO:0000256" key="1">
    <source>
        <dbReference type="ARBA" id="ARBA00001971"/>
    </source>
</evidence>
<keyword evidence="10 12" id="KW-0503">Monooxygenase</keyword>
<evidence type="ECO:0000256" key="12">
    <source>
        <dbReference type="RuleBase" id="RU000461"/>
    </source>
</evidence>
<dbReference type="InterPro" id="IPR017972">
    <property type="entry name" value="Cyt_P450_CS"/>
</dbReference>
<keyword evidence="6 12" id="KW-0479">Metal-binding</keyword>
<dbReference type="Gene3D" id="1.10.630.10">
    <property type="entry name" value="Cytochrome P450"/>
    <property type="match status" value="1"/>
</dbReference>
<dbReference type="InterPro" id="IPR036396">
    <property type="entry name" value="Cyt_P450_sf"/>
</dbReference>
<comment type="subcellular location">
    <subcellularLocation>
        <location evidence="2">Membrane</location>
    </subcellularLocation>
</comment>
<dbReference type="EMBL" id="JAQQWM010000008">
    <property type="protein sequence ID" value="KAK8054109.1"/>
    <property type="molecule type" value="Genomic_DNA"/>
</dbReference>
<evidence type="ECO:0000256" key="2">
    <source>
        <dbReference type="ARBA" id="ARBA00004370"/>
    </source>
</evidence>
<dbReference type="PANTHER" id="PTHR24305">
    <property type="entry name" value="CYTOCHROME P450"/>
    <property type="match status" value="1"/>
</dbReference>
<dbReference type="PROSITE" id="PS00086">
    <property type="entry name" value="CYTOCHROME_P450"/>
    <property type="match status" value="1"/>
</dbReference>
<evidence type="ECO:0008006" key="15">
    <source>
        <dbReference type="Google" id="ProtNLM"/>
    </source>
</evidence>
<name>A0ABR1U856_9PEZI</name>
<keyword evidence="8 12" id="KW-0560">Oxidoreductase</keyword>
<dbReference type="PRINTS" id="PR00465">
    <property type="entry name" value="EP450IV"/>
</dbReference>
<comment type="cofactor">
    <cofactor evidence="1">
        <name>heme</name>
        <dbReference type="ChEBI" id="CHEBI:30413"/>
    </cofactor>
</comment>
<comment type="caution">
    <text evidence="13">The sequence shown here is derived from an EMBL/GenBank/DDBJ whole genome shotgun (WGS) entry which is preliminary data.</text>
</comment>
<dbReference type="InterPro" id="IPR001128">
    <property type="entry name" value="Cyt_P450"/>
</dbReference>
<dbReference type="PRINTS" id="PR00385">
    <property type="entry name" value="P450"/>
</dbReference>
<evidence type="ECO:0000256" key="8">
    <source>
        <dbReference type="ARBA" id="ARBA00023002"/>
    </source>
</evidence>
<evidence type="ECO:0000256" key="4">
    <source>
        <dbReference type="ARBA" id="ARBA00022617"/>
    </source>
</evidence>
<gene>
    <name evidence="13" type="ORF">PG996_013410</name>
</gene>
<accession>A0ABR1U856</accession>
<evidence type="ECO:0000256" key="3">
    <source>
        <dbReference type="ARBA" id="ARBA00010617"/>
    </source>
</evidence>
<keyword evidence="5" id="KW-0812">Transmembrane</keyword>
<dbReference type="InterPro" id="IPR050121">
    <property type="entry name" value="Cytochrome_P450_monoxygenase"/>
</dbReference>
<evidence type="ECO:0000256" key="11">
    <source>
        <dbReference type="ARBA" id="ARBA00023136"/>
    </source>
</evidence>
<evidence type="ECO:0000256" key="10">
    <source>
        <dbReference type="ARBA" id="ARBA00023033"/>
    </source>
</evidence>
<evidence type="ECO:0000313" key="14">
    <source>
        <dbReference type="Proteomes" id="UP001446871"/>
    </source>
</evidence>
<evidence type="ECO:0000313" key="13">
    <source>
        <dbReference type="EMBL" id="KAK8054109.1"/>
    </source>
</evidence>
<dbReference type="SUPFAM" id="SSF48264">
    <property type="entry name" value="Cytochrome P450"/>
    <property type="match status" value="1"/>
</dbReference>
<reference evidence="13 14" key="1">
    <citation type="submission" date="2023-01" db="EMBL/GenBank/DDBJ databases">
        <title>Analysis of 21 Apiospora genomes using comparative genomics revels a genus with tremendous synthesis potential of carbohydrate active enzymes and secondary metabolites.</title>
        <authorList>
            <person name="Sorensen T."/>
        </authorList>
    </citation>
    <scope>NUCLEOTIDE SEQUENCE [LARGE SCALE GENOMIC DNA]</scope>
    <source>
        <strain evidence="13 14">CBS 83171</strain>
    </source>
</reference>
<sequence>MRIRLNAPEVVKKLRGEINELAAQGDQALTKNASLAKLRYLQACIDESLRLFTVVSTRLQRMTPPQGLQTGSRWVPGDTTVIASSWILYRGKQQPISKLIDEPEAELDTLSTKDPRCFVRPDEFIPERWTTEPELVLDASVYAPFSVGRTSCAGKQLALMEVRRTVALILHRYDFALAPEQRIEAFEPGLEDHFTLNPPEFKLKCEEFCWAGFGGQGLCVESSVLV</sequence>
<keyword evidence="11" id="KW-0472">Membrane</keyword>
<evidence type="ECO:0000256" key="5">
    <source>
        <dbReference type="ARBA" id="ARBA00022692"/>
    </source>
</evidence>
<keyword evidence="4 12" id="KW-0349">Heme</keyword>